<keyword evidence="1" id="KW-0175">Coiled coil</keyword>
<evidence type="ECO:0000256" key="1">
    <source>
        <dbReference type="SAM" id="Coils"/>
    </source>
</evidence>
<organism evidence="2 3">
    <name type="scientific">Nematostella vectensis</name>
    <name type="common">Starlet sea anemone</name>
    <dbReference type="NCBI Taxonomy" id="45351"/>
    <lineage>
        <taxon>Eukaryota</taxon>
        <taxon>Metazoa</taxon>
        <taxon>Cnidaria</taxon>
        <taxon>Anthozoa</taxon>
        <taxon>Hexacorallia</taxon>
        <taxon>Actiniaria</taxon>
        <taxon>Edwardsiidae</taxon>
        <taxon>Nematostella</taxon>
    </lineage>
</organism>
<dbReference type="EMBL" id="DS469617">
    <property type="protein sequence ID" value="EDO38890.1"/>
    <property type="molecule type" value="Genomic_DNA"/>
</dbReference>
<evidence type="ECO:0000313" key="2">
    <source>
        <dbReference type="EMBL" id="EDO38890.1"/>
    </source>
</evidence>
<accession>A7SBL5</accession>
<dbReference type="Proteomes" id="UP000001593">
    <property type="component" value="Unassembled WGS sequence"/>
</dbReference>
<gene>
    <name evidence="2" type="ORF">NEMVEDRAFT_v1g244144</name>
</gene>
<dbReference type="KEGG" id="nve:5510465"/>
<dbReference type="HOGENOM" id="CLU_1103875_0_0_1"/>
<evidence type="ECO:0000313" key="3">
    <source>
        <dbReference type="Proteomes" id="UP000001593"/>
    </source>
</evidence>
<reference evidence="2 3" key="1">
    <citation type="journal article" date="2007" name="Science">
        <title>Sea anemone genome reveals ancestral eumetazoan gene repertoire and genomic organization.</title>
        <authorList>
            <person name="Putnam N.H."/>
            <person name="Srivastava M."/>
            <person name="Hellsten U."/>
            <person name="Dirks B."/>
            <person name="Chapman J."/>
            <person name="Salamov A."/>
            <person name="Terry A."/>
            <person name="Shapiro H."/>
            <person name="Lindquist E."/>
            <person name="Kapitonov V.V."/>
            <person name="Jurka J."/>
            <person name="Genikhovich G."/>
            <person name="Grigoriev I.V."/>
            <person name="Lucas S.M."/>
            <person name="Steele R.E."/>
            <person name="Finnerty J.R."/>
            <person name="Technau U."/>
            <person name="Martindale M.Q."/>
            <person name="Rokhsar D.S."/>
        </authorList>
    </citation>
    <scope>NUCLEOTIDE SEQUENCE [LARGE SCALE GENOMIC DNA]</scope>
    <source>
        <strain evidence="3">CH2 X CH6</strain>
    </source>
</reference>
<proteinExistence type="predicted"/>
<name>A7SBL5_NEMVE</name>
<feature type="coiled-coil region" evidence="1">
    <location>
        <begin position="181"/>
        <end position="229"/>
    </location>
</feature>
<dbReference type="AlphaFoldDB" id="A7SBL5"/>
<protein>
    <submittedName>
        <fullName evidence="2">Uncharacterized protein</fullName>
    </submittedName>
</protein>
<keyword evidence="3" id="KW-1185">Reference proteome</keyword>
<dbReference type="InParanoid" id="A7SBL5"/>
<sequence>MPINWKTNLYASGPHAKGTASRISAKPFDINLRKVERKITALPTDKSNLLSGKNTKEATRFFNLKSLGQHGTCLKEIVNATGLENFENSKQIGPQNTQVKGKEAKRIGLTETIEKERWSHLAKKVDKEQTPGSRSNSFRITADELIARKFTPKSSLNRRQKSEVFLSAVQKFEGTVPDKLLKKENMEKKLEEEKLDFCENELKDMRMFLAQMERDLASIRDQTDSLQDEITEIRVLNTAAEYEDFFEDDDYV</sequence>